<evidence type="ECO:0000313" key="2">
    <source>
        <dbReference type="EMBL" id="CAG8972136.1"/>
    </source>
</evidence>
<reference evidence="2" key="1">
    <citation type="submission" date="2021-07" db="EMBL/GenBank/DDBJ databases">
        <authorList>
            <person name="Durling M."/>
        </authorList>
    </citation>
    <scope>NUCLEOTIDE SEQUENCE</scope>
</reference>
<feature type="region of interest" description="Disordered" evidence="1">
    <location>
        <begin position="57"/>
        <end position="97"/>
    </location>
</feature>
<dbReference type="OrthoDB" id="10392838at2759"/>
<dbReference type="AlphaFoldDB" id="A0A9N9Q3H6"/>
<sequence>MAVLEMLKIKPCPVLHWVRYEYCGCFYRSFWRLGRDPLCKTKFFFEHDKCPMCRKTEEHTPEHIHPGSVIKTEASPPSHTTSPNALQSDEDRENAREASIRARGGPFWLDYNGRPLSCSRGDQAVILNLEEGVFIHQFSVRRNSSWRKDPAYTRPYGPRNLPCGNLDVPLIFDVNLPEGLIR</sequence>
<organism evidence="2 3">
    <name type="scientific">Hymenoscyphus albidus</name>
    <dbReference type="NCBI Taxonomy" id="595503"/>
    <lineage>
        <taxon>Eukaryota</taxon>
        <taxon>Fungi</taxon>
        <taxon>Dikarya</taxon>
        <taxon>Ascomycota</taxon>
        <taxon>Pezizomycotina</taxon>
        <taxon>Leotiomycetes</taxon>
        <taxon>Helotiales</taxon>
        <taxon>Helotiaceae</taxon>
        <taxon>Hymenoscyphus</taxon>
    </lineage>
</organism>
<evidence type="ECO:0000313" key="3">
    <source>
        <dbReference type="Proteomes" id="UP000701801"/>
    </source>
</evidence>
<name>A0A9N9Q3H6_9HELO</name>
<accession>A0A9N9Q3H6</accession>
<gene>
    <name evidence="2" type="ORF">HYALB_00008141</name>
</gene>
<feature type="compositionally biased region" description="Polar residues" evidence="1">
    <location>
        <begin position="75"/>
        <end position="87"/>
    </location>
</feature>
<comment type="caution">
    <text evidence="2">The sequence shown here is derived from an EMBL/GenBank/DDBJ whole genome shotgun (WGS) entry which is preliminary data.</text>
</comment>
<keyword evidence="3" id="KW-1185">Reference proteome</keyword>
<evidence type="ECO:0000256" key="1">
    <source>
        <dbReference type="SAM" id="MobiDB-lite"/>
    </source>
</evidence>
<dbReference type="Proteomes" id="UP000701801">
    <property type="component" value="Unassembled WGS sequence"/>
</dbReference>
<dbReference type="EMBL" id="CAJVRM010000036">
    <property type="protein sequence ID" value="CAG8972136.1"/>
    <property type="molecule type" value="Genomic_DNA"/>
</dbReference>
<protein>
    <submittedName>
        <fullName evidence="2">Uncharacterized protein</fullName>
    </submittedName>
</protein>
<proteinExistence type="predicted"/>